<reference evidence="9" key="1">
    <citation type="journal article" date="2015" name="Genome Announc.">
        <title>Genome sequence of the AIDS-associated pathogen Penicillium marneffei (ATCC18224) and its near taxonomic relative Talaromyces stipitatus (ATCC10500).</title>
        <authorList>
            <person name="Nierman W.C."/>
            <person name="Fedorova-Abrams N.D."/>
            <person name="Andrianopoulos A."/>
        </authorList>
    </citation>
    <scope>NUCLEOTIDE SEQUENCE [LARGE SCALE GENOMIC DNA]</scope>
    <source>
        <strain evidence="9">ATCC 10500 / CBS 375.48 / QM 6759 / NRRL 1006</strain>
    </source>
</reference>
<keyword evidence="3 6" id="KW-1133">Transmembrane helix</keyword>
<evidence type="ECO:0000256" key="3">
    <source>
        <dbReference type="ARBA" id="ARBA00022989"/>
    </source>
</evidence>
<keyword evidence="2 6" id="KW-0812">Transmembrane</keyword>
<feature type="transmembrane region" description="Helical" evidence="6">
    <location>
        <begin position="263"/>
        <end position="283"/>
    </location>
</feature>
<feature type="transmembrane region" description="Helical" evidence="6">
    <location>
        <begin position="166"/>
        <end position="191"/>
    </location>
</feature>
<evidence type="ECO:0000256" key="5">
    <source>
        <dbReference type="SAM" id="MobiDB-lite"/>
    </source>
</evidence>
<proteinExistence type="predicted"/>
<evidence type="ECO:0000256" key="1">
    <source>
        <dbReference type="ARBA" id="ARBA00004141"/>
    </source>
</evidence>
<dbReference type="InterPro" id="IPR049453">
    <property type="entry name" value="Memb_transporter_dom"/>
</dbReference>
<gene>
    <name evidence="8" type="ORF">TSTA_069990</name>
</gene>
<feature type="region of interest" description="Disordered" evidence="5">
    <location>
        <begin position="46"/>
        <end position="82"/>
    </location>
</feature>
<dbReference type="PRINTS" id="PR02047">
    <property type="entry name" value="BREFELDNASP4"/>
</dbReference>
<dbReference type="RefSeq" id="XP_002340972.1">
    <property type="nucleotide sequence ID" value="XM_002340931.1"/>
</dbReference>
<feature type="transmembrane region" description="Helical" evidence="6">
    <location>
        <begin position="795"/>
        <end position="818"/>
    </location>
</feature>
<dbReference type="Proteomes" id="UP000001745">
    <property type="component" value="Unassembled WGS sequence"/>
</dbReference>
<dbReference type="PANTHER" id="PTHR47804">
    <property type="entry name" value="60S RIBOSOMAL PROTEIN L19"/>
    <property type="match status" value="1"/>
</dbReference>
<dbReference type="GO" id="GO:0016020">
    <property type="term" value="C:membrane"/>
    <property type="evidence" value="ECO:0007669"/>
    <property type="project" value="UniProtKB-SubCell"/>
</dbReference>
<dbReference type="PANTHER" id="PTHR47804:SF1">
    <property type="entry name" value="DUF2421 DOMAIN-CONTAINING PROTEIN"/>
    <property type="match status" value="1"/>
</dbReference>
<organism evidence="8 9">
    <name type="scientific">Talaromyces stipitatus (strain ATCC 10500 / CBS 375.48 / QM 6759 / NRRL 1006)</name>
    <name type="common">Penicillium stipitatum</name>
    <dbReference type="NCBI Taxonomy" id="441959"/>
    <lineage>
        <taxon>Eukaryota</taxon>
        <taxon>Fungi</taxon>
        <taxon>Dikarya</taxon>
        <taxon>Ascomycota</taxon>
        <taxon>Pezizomycotina</taxon>
        <taxon>Eurotiomycetes</taxon>
        <taxon>Eurotiomycetidae</taxon>
        <taxon>Eurotiales</taxon>
        <taxon>Trichocomaceae</taxon>
        <taxon>Talaromyces</taxon>
        <taxon>Talaromyces sect. Talaromyces</taxon>
    </lineage>
</organism>
<dbReference type="HOGENOM" id="CLU_001127_0_0_1"/>
<dbReference type="eggNOG" id="KOG4711">
    <property type="taxonomic scope" value="Eukaryota"/>
</dbReference>
<dbReference type="STRING" id="441959.B8LT77"/>
<feature type="transmembrane region" description="Helical" evidence="6">
    <location>
        <begin position="731"/>
        <end position="749"/>
    </location>
</feature>
<evidence type="ECO:0000256" key="2">
    <source>
        <dbReference type="ARBA" id="ARBA00022692"/>
    </source>
</evidence>
<evidence type="ECO:0000259" key="7">
    <source>
        <dbReference type="Pfam" id="PF13515"/>
    </source>
</evidence>
<keyword evidence="9" id="KW-1185">Reference proteome</keyword>
<feature type="transmembrane region" description="Helical" evidence="6">
    <location>
        <begin position="756"/>
        <end position="775"/>
    </location>
</feature>
<evidence type="ECO:0000313" key="9">
    <source>
        <dbReference type="Proteomes" id="UP000001745"/>
    </source>
</evidence>
<dbReference type="EMBL" id="EQ962652">
    <property type="protein sequence ID" value="EED23585.1"/>
    <property type="molecule type" value="Genomic_DNA"/>
</dbReference>
<keyword evidence="4 6" id="KW-0472">Membrane</keyword>
<dbReference type="InterPro" id="IPR052430">
    <property type="entry name" value="IVT-Associated"/>
</dbReference>
<dbReference type="AlphaFoldDB" id="B8LT77"/>
<dbReference type="InterPro" id="IPR023244">
    <property type="entry name" value="Brefeldin_A-sensitivity_4"/>
</dbReference>
<dbReference type="GeneID" id="8101243"/>
<dbReference type="Pfam" id="PF13515">
    <property type="entry name" value="FUSC_2"/>
    <property type="match status" value="1"/>
</dbReference>
<name>B8LT77_TALSN</name>
<dbReference type="InParanoid" id="B8LT77"/>
<dbReference type="OrthoDB" id="68611at2759"/>
<comment type="subcellular location">
    <subcellularLocation>
        <location evidence="1">Membrane</location>
        <topology evidence="1">Multi-pass membrane protein</topology>
    </subcellularLocation>
</comment>
<dbReference type="OMA" id="INEHFRH"/>
<accession>B8LT77</accession>
<sequence length="1037" mass="115628">MSSSTPDRTASSDSRARRFKLRQATFILPRTGQRLKGLVNLVKSGSRDGGTAAAQEDGDEEEQRPLLDGDSSESSSTPLQRPLLPNEMANAASYKILGLRDKVYAFAVSEHGKGVFKFGLAYLLGSLATFIPFISSFLGHQDGKHVVATITVYFHPARSRGSMLKALICAILAFLYTTFLSVTSMCVSMFFDNLDLLVIGHIIVLVIFCGGGFAFIGWTKQRLNDPLVNVACSLASLSTTTILTKEGAVQKGDLSFVKISQTLKMLIMGVCAAMAVSFLIFPISARKKLRSNMTTMTSTLAIMLGYVTESFITGSDEEMYTAPFTSASAQNKRSYVILDKLVKEAKLEHYVAGTEREYRLEKRLVRCVQDINQNMGGLQSAATLQFQLLKQTQQGPSIFSPSHNILTRKNSSTSYPGIWSVFEDSANLTPLGEPEEADLTAESQTIHATPSPQRMFEVFIEHLGPSMQSFAFTLKEILQEIPFGPGPDHNVSFNTKFHGSLDRALKLYRDAREAALTSVYRERDFAKIQSPDVEADLEEVSASCGHFSFTLMEFGEQLKDLLQILDELKLECEERPQGLTWNWLKFWRVFKSSHPEPSSNEYSNLALTSSSRPSLRKRHSSLEGGYTDDIRLQNKVTYRVWKSLGFLRRDETKYAVKVGAGAAMYALPSFIPLTRPVFTAWRGEWGLVSYMLVCSMTIGASNTTGYARFLGTCLGACCSIASWYVSGGNVFALAFLGWLMATWTAYIILVKGQGPMGRFIMLTYNLSVLYAYSLSANDNDHDDDEGGAHPIITEIALHRVVAVLSGCIWGIIVTRVIWPISARAKLKDGLSLLWLQMSLIWKRDPLSMMINGKPVIPYLTPREKLQIERFIQNLESLQVAAKSEFELRGPFPEVAYRNIINRTRSMLNAFYSMNMEILKNLTASEGEISLLQYTTQERVQLSSRISHLLSVLASSMKLEYPLNDALPSIQHARDRLLARIFHYRLETESSLRTTDSDYALLYAYVLVTGQLGSEIIELVNEISILFGVLNEDVIELQ</sequence>
<evidence type="ECO:0000256" key="6">
    <source>
        <dbReference type="SAM" id="Phobius"/>
    </source>
</evidence>
<dbReference type="PhylomeDB" id="B8LT77"/>
<feature type="domain" description="Integral membrane bound transporter" evidence="7">
    <location>
        <begin position="677"/>
        <end position="813"/>
    </location>
</feature>
<evidence type="ECO:0000256" key="4">
    <source>
        <dbReference type="ARBA" id="ARBA00023136"/>
    </source>
</evidence>
<protein>
    <recommendedName>
        <fullName evidence="7">Integral membrane bound transporter domain-containing protein</fullName>
    </recommendedName>
</protein>
<feature type="transmembrane region" description="Helical" evidence="6">
    <location>
        <begin position="197"/>
        <end position="219"/>
    </location>
</feature>
<evidence type="ECO:0000313" key="8">
    <source>
        <dbReference type="EMBL" id="EED23585.1"/>
    </source>
</evidence>
<feature type="transmembrane region" description="Helical" evidence="6">
    <location>
        <begin position="709"/>
        <end position="725"/>
    </location>
</feature>
<feature type="transmembrane region" description="Helical" evidence="6">
    <location>
        <begin position="226"/>
        <end position="243"/>
    </location>
</feature>
<dbReference type="VEuPathDB" id="FungiDB:TSTA_069990"/>